<feature type="transmembrane region" description="Helical" evidence="1">
    <location>
        <begin position="127"/>
        <end position="149"/>
    </location>
</feature>
<organism evidence="2 3">
    <name type="scientific">Gryllotalpicola reticulitermitis</name>
    <dbReference type="NCBI Taxonomy" id="1184153"/>
    <lineage>
        <taxon>Bacteria</taxon>
        <taxon>Bacillati</taxon>
        <taxon>Actinomycetota</taxon>
        <taxon>Actinomycetes</taxon>
        <taxon>Micrococcales</taxon>
        <taxon>Microbacteriaceae</taxon>
        <taxon>Gryllotalpicola</taxon>
    </lineage>
</organism>
<reference evidence="3" key="1">
    <citation type="journal article" date="2019" name="Int. J. Syst. Evol. Microbiol.">
        <title>The Global Catalogue of Microorganisms (GCM) 10K type strain sequencing project: providing services to taxonomists for standard genome sequencing and annotation.</title>
        <authorList>
            <consortium name="The Broad Institute Genomics Platform"/>
            <consortium name="The Broad Institute Genome Sequencing Center for Infectious Disease"/>
            <person name="Wu L."/>
            <person name="Ma J."/>
        </authorList>
    </citation>
    <scope>NUCLEOTIDE SEQUENCE [LARGE SCALE GENOMIC DNA]</scope>
    <source>
        <strain evidence="3">CGMCC 1.10363</strain>
    </source>
</reference>
<feature type="transmembrane region" description="Helical" evidence="1">
    <location>
        <begin position="70"/>
        <end position="89"/>
    </location>
</feature>
<evidence type="ECO:0000256" key="1">
    <source>
        <dbReference type="SAM" id="Phobius"/>
    </source>
</evidence>
<keyword evidence="3" id="KW-1185">Reference proteome</keyword>
<dbReference type="EMBL" id="JBHSCN010000003">
    <property type="protein sequence ID" value="MFC4242681.1"/>
    <property type="molecule type" value="Genomic_DNA"/>
</dbReference>
<name>A0ABV8Q2N4_9MICO</name>
<protein>
    <submittedName>
        <fullName evidence="2">DUF6518 family protein</fullName>
    </submittedName>
</protein>
<sequence length="234" mass="23421">MVTDGAAAARATRQVGRMCVALGASFVVGCLESWAQGLLPAAFAPVSNSASGWVLVTALLVFWARPRVTVAAIIGAASVVLLVVGYAIVSTGRGFPYSPVTWGAIGIVVGPFVGISASWLRHAGLRAALGGGVLAGIGFGDALYGLTTVSDTTGVTYWVGIGIVGVALFTYVLTRCVTGSSAATRAAIGTASTGSESTGTQSTRTASTRTVSVLVLIGTTAVCALVLAGALRLR</sequence>
<feature type="transmembrane region" description="Helical" evidence="1">
    <location>
        <begin position="101"/>
        <end position="120"/>
    </location>
</feature>
<dbReference type="Pfam" id="PF20128">
    <property type="entry name" value="DUF6518"/>
    <property type="match status" value="1"/>
</dbReference>
<comment type="caution">
    <text evidence="2">The sequence shown here is derived from an EMBL/GenBank/DDBJ whole genome shotgun (WGS) entry which is preliminary data.</text>
</comment>
<feature type="transmembrane region" description="Helical" evidence="1">
    <location>
        <begin position="15"/>
        <end position="35"/>
    </location>
</feature>
<feature type="transmembrane region" description="Helical" evidence="1">
    <location>
        <begin position="41"/>
        <end position="63"/>
    </location>
</feature>
<feature type="transmembrane region" description="Helical" evidence="1">
    <location>
        <begin position="211"/>
        <end position="231"/>
    </location>
</feature>
<accession>A0ABV8Q2N4</accession>
<keyword evidence="1" id="KW-1133">Transmembrane helix</keyword>
<dbReference type="RefSeq" id="WP_390227565.1">
    <property type="nucleotide sequence ID" value="NZ_JBHSCN010000003.1"/>
</dbReference>
<gene>
    <name evidence="2" type="ORF">ACFOYW_04785</name>
</gene>
<evidence type="ECO:0000313" key="3">
    <source>
        <dbReference type="Proteomes" id="UP001595900"/>
    </source>
</evidence>
<evidence type="ECO:0000313" key="2">
    <source>
        <dbReference type="EMBL" id="MFC4242681.1"/>
    </source>
</evidence>
<dbReference type="InterPro" id="IPR045393">
    <property type="entry name" value="DUF6518"/>
</dbReference>
<keyword evidence="1" id="KW-0812">Transmembrane</keyword>
<keyword evidence="1" id="KW-0472">Membrane</keyword>
<dbReference type="Proteomes" id="UP001595900">
    <property type="component" value="Unassembled WGS sequence"/>
</dbReference>
<feature type="transmembrane region" description="Helical" evidence="1">
    <location>
        <begin position="155"/>
        <end position="173"/>
    </location>
</feature>
<proteinExistence type="predicted"/>